<evidence type="ECO:0000256" key="1">
    <source>
        <dbReference type="SAM" id="SignalP"/>
    </source>
</evidence>
<evidence type="ECO:0000313" key="3">
    <source>
        <dbReference type="Proteomes" id="UP000293850"/>
    </source>
</evidence>
<feature type="signal peptide" evidence="1">
    <location>
        <begin position="1"/>
        <end position="25"/>
    </location>
</feature>
<dbReference type="KEGG" id="cars:E1B03_13840"/>
<sequence length="229" mass="24294">MSLRNNDKKIILAGAIALTTTAAFAEPTAVLKVQGTLTNSACSVTMSDGGVIDYGYIRLGNFSATDNNELGEKSLPVTINCDVATKLGFRMQDNQADSNSNIAVPVRGGTASPGSASYYNYGIGKTTDGVNIGNYALWISNSVADGNNVDNILRHNDWSSNHPWAKTDSPRSDGFSLSTVAATGTLEPIAFTTYTFDININTMIKETSTLAITDDTPIDGQATMTLVYL</sequence>
<keyword evidence="3" id="KW-1185">Reference proteome</keyword>
<protein>
    <submittedName>
        <fullName evidence="2">DUF1120 domain-containing protein</fullName>
    </submittedName>
</protein>
<dbReference type="Proteomes" id="UP000293850">
    <property type="component" value="Chromosome"/>
</dbReference>
<reference evidence="2 3" key="1">
    <citation type="submission" date="2019-03" db="EMBL/GenBank/DDBJ databases">
        <title>Complete genome sequence of an arsenate-respiring bacteria, Citrobacter sp. LY-1.</title>
        <authorList>
            <person name="Wang H."/>
            <person name="Liu Y."/>
            <person name="Li Q."/>
            <person name="Huang J."/>
        </authorList>
    </citation>
    <scope>NUCLEOTIDE SEQUENCE [LARGE SCALE GENOMIC DNA]</scope>
    <source>
        <strain evidence="2 3">LY-1</strain>
    </source>
</reference>
<name>A0A4P6WNR3_9ENTR</name>
<organism evidence="2 3">
    <name type="scientific">Citrobacter arsenatis</name>
    <dbReference type="NCBI Taxonomy" id="2546350"/>
    <lineage>
        <taxon>Bacteria</taxon>
        <taxon>Pseudomonadati</taxon>
        <taxon>Pseudomonadota</taxon>
        <taxon>Gammaproteobacteria</taxon>
        <taxon>Enterobacterales</taxon>
        <taxon>Enterobacteriaceae</taxon>
        <taxon>Citrobacter</taxon>
    </lineage>
</organism>
<keyword evidence="1" id="KW-0732">Signal</keyword>
<accession>A0A4P6WNR3</accession>
<dbReference type="AlphaFoldDB" id="A0A4P6WNR3"/>
<gene>
    <name evidence="2" type="ORF">E1B03_13840</name>
</gene>
<proteinExistence type="predicted"/>
<dbReference type="InterPro" id="IPR010546">
    <property type="entry name" value="DUF1120"/>
</dbReference>
<dbReference type="EMBL" id="CP037864">
    <property type="protein sequence ID" value="QBM23452.1"/>
    <property type="molecule type" value="Genomic_DNA"/>
</dbReference>
<evidence type="ECO:0000313" key="2">
    <source>
        <dbReference type="EMBL" id="QBM23452.1"/>
    </source>
</evidence>
<dbReference type="Pfam" id="PF06551">
    <property type="entry name" value="DUF1120"/>
    <property type="match status" value="1"/>
</dbReference>
<feature type="chain" id="PRO_5020683958" evidence="1">
    <location>
        <begin position="26"/>
        <end position="229"/>
    </location>
</feature>